<reference evidence="2 3" key="1">
    <citation type="submission" date="2012-11" db="EMBL/GenBank/DDBJ databases">
        <title>Whole genome sequence of Gluconacetobacter europaeus NBRC3261.</title>
        <authorList>
            <person name="Azuma Y."/>
            <person name="Higashiura N."/>
            <person name="Hirakawa H."/>
            <person name="Matsushita K."/>
        </authorList>
    </citation>
    <scope>NUCLEOTIDE SEQUENCE [LARGE SCALE GENOMIC DNA]</scope>
    <source>
        <strain evidence="2 3">NBRC 3261</strain>
    </source>
</reference>
<dbReference type="InterPro" id="IPR025161">
    <property type="entry name" value="IS402-like_dom"/>
</dbReference>
<name>A0A0D6PV46_KOMEU</name>
<dbReference type="PANTHER" id="PTHR46637:SF1">
    <property type="entry name" value="BLL5188 PROTEIN"/>
    <property type="match status" value="1"/>
</dbReference>
<organism evidence="2 3">
    <name type="scientific">Komagataeibacter europaeus NBRC 3261</name>
    <dbReference type="NCBI Taxonomy" id="1234669"/>
    <lineage>
        <taxon>Bacteria</taxon>
        <taxon>Pseudomonadati</taxon>
        <taxon>Pseudomonadota</taxon>
        <taxon>Alphaproteobacteria</taxon>
        <taxon>Acetobacterales</taxon>
        <taxon>Acetobacteraceae</taxon>
        <taxon>Komagataeibacter</taxon>
    </lineage>
</organism>
<accession>A0A0D6PV46</accession>
<feature type="domain" description="Insertion element IS402-like" evidence="1">
    <location>
        <begin position="11"/>
        <end position="82"/>
    </location>
</feature>
<dbReference type="PANTHER" id="PTHR46637">
    <property type="entry name" value="TIS1421-TRANSPOSASE PROTEIN A"/>
    <property type="match status" value="1"/>
</dbReference>
<evidence type="ECO:0000313" key="2">
    <source>
        <dbReference type="EMBL" id="GAN95049.1"/>
    </source>
</evidence>
<gene>
    <name evidence="2" type="ORF">Geu3261_0006_001</name>
</gene>
<protein>
    <submittedName>
        <fullName evidence="2">Transposase</fullName>
    </submittedName>
</protein>
<evidence type="ECO:0000259" key="1">
    <source>
        <dbReference type="Pfam" id="PF13340"/>
    </source>
</evidence>
<dbReference type="Pfam" id="PF13340">
    <property type="entry name" value="DUF4096"/>
    <property type="match status" value="1"/>
</dbReference>
<dbReference type="InterPro" id="IPR052909">
    <property type="entry name" value="Transposase_6_like"/>
</dbReference>
<evidence type="ECO:0000313" key="3">
    <source>
        <dbReference type="Proteomes" id="UP000032675"/>
    </source>
</evidence>
<sequence length="141" mass="15889">MEEGDRTGTFTDETWAIWEPLIEEVRPRGKTPPHDLRRTIAAIFWRHENGAKWRSIPAELGPWWRAAQLFIRWAKLGVWERLLALVQEQQGVAFGMTFLDGTNIRAHHKAAGAQKKGPLSKSETIVKHLAALAAAMAQKSA</sequence>
<dbReference type="EMBL" id="BANI01000006">
    <property type="protein sequence ID" value="GAN95049.1"/>
    <property type="molecule type" value="Genomic_DNA"/>
</dbReference>
<proteinExistence type="predicted"/>
<comment type="caution">
    <text evidence="2">The sequence shown here is derived from an EMBL/GenBank/DDBJ whole genome shotgun (WGS) entry which is preliminary data.</text>
</comment>
<dbReference type="AlphaFoldDB" id="A0A0D6PV46"/>
<dbReference type="Proteomes" id="UP000032675">
    <property type="component" value="Unassembled WGS sequence"/>
</dbReference>